<gene>
    <name evidence="9" type="ORF">HG537_0G02170</name>
</gene>
<evidence type="ECO:0000256" key="2">
    <source>
        <dbReference type="ARBA" id="ARBA00006562"/>
    </source>
</evidence>
<dbReference type="GO" id="GO:0046872">
    <property type="term" value="F:metal ion binding"/>
    <property type="evidence" value="ECO:0007669"/>
    <property type="project" value="UniProtKB-KW"/>
</dbReference>
<feature type="compositionally biased region" description="Basic and acidic residues" evidence="7">
    <location>
        <begin position="1"/>
        <end position="15"/>
    </location>
</feature>
<keyword evidence="6" id="KW-0479">Metal-binding</keyword>
<reference evidence="9 10" key="1">
    <citation type="submission" date="2020-06" db="EMBL/GenBank/DDBJ databases">
        <title>The yeast mating-type switching endonuclease HO is a domesticated member of an unorthodox homing genetic element family.</title>
        <authorList>
            <person name="Coughlan A.Y."/>
            <person name="Lombardi L."/>
            <person name="Braun-Galleani S."/>
            <person name="Martos A.R."/>
            <person name="Galeote V."/>
            <person name="Bigey F."/>
            <person name="Dequin S."/>
            <person name="Byrne K.P."/>
            <person name="Wolfe K.H."/>
        </authorList>
    </citation>
    <scope>NUCLEOTIDE SEQUENCE [LARGE SCALE GENOMIC DNA]</scope>
    <source>
        <strain evidence="9 10">CBS2947</strain>
    </source>
</reference>
<evidence type="ECO:0000256" key="1">
    <source>
        <dbReference type="ARBA" id="ARBA00001968"/>
    </source>
</evidence>
<evidence type="ECO:0000259" key="8">
    <source>
        <dbReference type="Pfam" id="PF08652"/>
    </source>
</evidence>
<proteinExistence type="inferred from homology"/>
<name>A0A7H9HXD4_9SACH</name>
<evidence type="ECO:0000313" key="9">
    <source>
        <dbReference type="EMBL" id="QLQ81963.1"/>
    </source>
</evidence>
<dbReference type="InterPro" id="IPR013961">
    <property type="entry name" value="RAI1"/>
</dbReference>
<keyword evidence="6" id="KW-0547">Nucleotide-binding</keyword>
<evidence type="ECO:0000256" key="4">
    <source>
        <dbReference type="ARBA" id="ARBA00044676"/>
    </source>
</evidence>
<sequence>MTIEQPRQDDRDLKKNFKNKFNGNNVKPKLNTKERDMMPRDGNMDEKKSYRKGFSVPFAKFDHSDLNYYPEVVEEFFEDVDEVATYQNDRLLLNASGKKPIYPCLQIFAALIAGNRDPKAKIPYLGCDLYEDHEKYKPLSASELDSSIGCFKYIQRIEKRKIKNFNKDKITIISPRHHVVDLVMALFHDDEVSIICTNLGKGKLLFSEDKSVVQENGLNSKNPMTRKICYSGFALEDKLTTSHEGKTGRFFSIVEGKLNHRITLVLRCEMDAYNPITEQYTEIKCFTKLNVQENAHRRKLLKTWIQIGLIPNSDLIIGTRDTQVGQLSDLNWYTKETLRKKFNNPSIAQTDRYFNFNPSIAVEWCYHCIESICDLVMNNSDSLIDDPFPQIESFKVTIDKLHNISVKKLTKVPRHVQVPGRYR</sequence>
<dbReference type="OrthoDB" id="5853397at2759"/>
<feature type="region of interest" description="Disordered" evidence="7">
    <location>
        <begin position="1"/>
        <end position="46"/>
    </location>
</feature>
<dbReference type="GO" id="GO:0000956">
    <property type="term" value="P:nuclear-transcribed mRNA catabolic process"/>
    <property type="evidence" value="ECO:0007669"/>
    <property type="project" value="TreeGrafter"/>
</dbReference>
<accession>A0A7H9HXD4</accession>
<comment type="function">
    <text evidence="6">Decapping enzyme for NAD-capped RNAs: specifically hydrolyzes the nicotinamide adenine dinucleotide (NAD) cap from a subset of RNAs by removing the entire NAD moiety from the 5'-end of an NAD-capped RNA.</text>
</comment>
<dbReference type="EMBL" id="CP059273">
    <property type="protein sequence ID" value="QLQ81963.1"/>
    <property type="molecule type" value="Genomic_DNA"/>
</dbReference>
<feature type="domain" description="RAI1-like" evidence="8">
    <location>
        <begin position="124"/>
        <end position="413"/>
    </location>
</feature>
<dbReference type="GO" id="GO:0005829">
    <property type="term" value="C:cytosol"/>
    <property type="evidence" value="ECO:0007669"/>
    <property type="project" value="TreeGrafter"/>
</dbReference>
<comment type="cofactor">
    <cofactor evidence="1 6">
        <name>a divalent metal cation</name>
        <dbReference type="ChEBI" id="CHEBI:60240"/>
    </cofactor>
</comment>
<comment type="similarity">
    <text evidence="2 6">Belongs to the DXO/Dom3Z family.</text>
</comment>
<keyword evidence="3 6" id="KW-0540">Nuclease</keyword>
<evidence type="ECO:0000256" key="3">
    <source>
        <dbReference type="ARBA" id="ARBA00022722"/>
    </source>
</evidence>
<feature type="compositionally biased region" description="Basic and acidic residues" evidence="7">
    <location>
        <begin position="31"/>
        <end position="46"/>
    </location>
</feature>
<organism evidence="9 10">
    <name type="scientific">Torulaspora globosa</name>
    <dbReference type="NCBI Taxonomy" id="48254"/>
    <lineage>
        <taxon>Eukaryota</taxon>
        <taxon>Fungi</taxon>
        <taxon>Dikarya</taxon>
        <taxon>Ascomycota</taxon>
        <taxon>Saccharomycotina</taxon>
        <taxon>Saccharomycetes</taxon>
        <taxon>Saccharomycetales</taxon>
        <taxon>Saccharomycetaceae</taxon>
        <taxon>Torulaspora</taxon>
    </lineage>
</organism>
<protein>
    <recommendedName>
        <fullName evidence="6">Decapping nuclease</fullName>
        <ecNumber evidence="6">3.6.1.-</ecNumber>
    </recommendedName>
</protein>
<dbReference type="Proteomes" id="UP000510647">
    <property type="component" value="Chromosome 7"/>
</dbReference>
<dbReference type="Pfam" id="PF08652">
    <property type="entry name" value="RAI1"/>
    <property type="match status" value="1"/>
</dbReference>
<evidence type="ECO:0000256" key="6">
    <source>
        <dbReference type="RuleBase" id="RU367113"/>
    </source>
</evidence>
<keyword evidence="6" id="KW-0539">Nucleus</keyword>
<dbReference type="PANTHER" id="PTHR12395:SF25">
    <property type="entry name" value="DECAPPING AND EXORIBONUCLEASE PROTEIN 1"/>
    <property type="match status" value="1"/>
</dbReference>
<keyword evidence="6" id="KW-0378">Hydrolase</keyword>
<dbReference type="GO" id="GO:0000166">
    <property type="term" value="F:nucleotide binding"/>
    <property type="evidence" value="ECO:0007669"/>
    <property type="project" value="UniProtKB-KW"/>
</dbReference>
<comment type="catalytic activity">
    <reaction evidence="4">
        <text>a 5'-end (N(7)-methyl 5'-triphosphoguanosine)-ribonucleoside-ribonucleotide in mRNA + H2O = a (N(7)-methyl 5'-triphosphoguanosine)-nucleoside + a 5'-end phospho-ribonucleoside in mRNA + H(+)</text>
        <dbReference type="Rhea" id="RHEA:66928"/>
        <dbReference type="Rhea" id="RHEA-COMP:15692"/>
        <dbReference type="Rhea" id="RHEA-COMP:17313"/>
        <dbReference type="ChEBI" id="CHEBI:15377"/>
        <dbReference type="ChEBI" id="CHEBI:15378"/>
        <dbReference type="ChEBI" id="CHEBI:138282"/>
        <dbReference type="ChEBI" id="CHEBI:172876"/>
        <dbReference type="ChEBI" id="CHEBI:172877"/>
    </reaction>
    <physiologicalReaction direction="left-to-right" evidence="4">
        <dbReference type="Rhea" id="RHEA:66929"/>
    </physiologicalReaction>
</comment>
<evidence type="ECO:0000313" key="10">
    <source>
        <dbReference type="Proteomes" id="UP000510647"/>
    </source>
</evidence>
<dbReference type="GO" id="GO:0005634">
    <property type="term" value="C:nucleus"/>
    <property type="evidence" value="ECO:0007669"/>
    <property type="project" value="UniProtKB-SubCell"/>
</dbReference>
<keyword evidence="6" id="KW-0694">RNA-binding</keyword>
<dbReference type="AlphaFoldDB" id="A0A7H9HXD4"/>
<comment type="catalytic activity">
    <reaction evidence="5">
        <text>a 5'-end NAD(+)-phospho-ribonucleoside in mRNA + H2O = a 5'-end phospho-ribonucleoside in mRNA + NAD(+) + H(+)</text>
        <dbReference type="Rhea" id="RHEA:60880"/>
        <dbReference type="Rhea" id="RHEA-COMP:15692"/>
        <dbReference type="Rhea" id="RHEA-COMP:15698"/>
        <dbReference type="ChEBI" id="CHEBI:15377"/>
        <dbReference type="ChEBI" id="CHEBI:15378"/>
        <dbReference type="ChEBI" id="CHEBI:57540"/>
        <dbReference type="ChEBI" id="CHEBI:138282"/>
        <dbReference type="ChEBI" id="CHEBI:144029"/>
    </reaction>
    <physiologicalReaction direction="left-to-right" evidence="5">
        <dbReference type="Rhea" id="RHEA:60881"/>
    </physiologicalReaction>
</comment>
<dbReference type="GO" id="GO:0110155">
    <property type="term" value="P:NAD-cap decapping"/>
    <property type="evidence" value="ECO:0007669"/>
    <property type="project" value="TreeGrafter"/>
</dbReference>
<dbReference type="GO" id="GO:0004518">
    <property type="term" value="F:nuclease activity"/>
    <property type="evidence" value="ECO:0007669"/>
    <property type="project" value="UniProtKB-KW"/>
</dbReference>
<dbReference type="EC" id="3.6.1.-" evidence="6"/>
<evidence type="ECO:0000256" key="5">
    <source>
        <dbReference type="ARBA" id="ARBA00048124"/>
    </source>
</evidence>
<dbReference type="InterPro" id="IPR039039">
    <property type="entry name" value="RAI1-like_fam"/>
</dbReference>
<evidence type="ECO:0000256" key="7">
    <source>
        <dbReference type="SAM" id="MobiDB-lite"/>
    </source>
</evidence>
<dbReference type="GO" id="GO:0003723">
    <property type="term" value="F:RNA binding"/>
    <property type="evidence" value="ECO:0007669"/>
    <property type="project" value="UniProtKB-KW"/>
</dbReference>
<comment type="subcellular location">
    <subcellularLocation>
        <location evidence="6">Nucleus</location>
    </subcellularLocation>
</comment>
<dbReference type="PANTHER" id="PTHR12395">
    <property type="entry name" value="DOM-3 RELATED"/>
    <property type="match status" value="1"/>
</dbReference>
<dbReference type="GO" id="GO:0034353">
    <property type="term" value="F:mRNA 5'-diphosphatase activity"/>
    <property type="evidence" value="ECO:0007669"/>
    <property type="project" value="TreeGrafter"/>
</dbReference>
<keyword evidence="10" id="KW-1185">Reference proteome</keyword>